<keyword evidence="4 6" id="KW-0501">Molybdenum cofactor biosynthesis</keyword>
<dbReference type="InterPro" id="IPR047594">
    <property type="entry name" value="MoaC_bact/euk"/>
</dbReference>
<comment type="subunit">
    <text evidence="6">Homohexamer; trimer of dimers.</text>
</comment>
<evidence type="ECO:0000256" key="3">
    <source>
        <dbReference type="ARBA" id="ARBA00012575"/>
    </source>
</evidence>
<dbReference type="RefSeq" id="WP_055305604.1">
    <property type="nucleotide sequence ID" value="NZ_CP071249.1"/>
</dbReference>
<evidence type="ECO:0000313" key="11">
    <source>
        <dbReference type="Proteomes" id="UP001058072"/>
    </source>
</evidence>
<feature type="binding site" evidence="6">
    <location>
        <begin position="76"/>
        <end position="78"/>
    </location>
    <ligand>
        <name>substrate</name>
    </ligand>
</feature>
<sequence>MSDKLTHFNEEGHAIMVDVTDKVATQREAVAKGKIVVSQEIIDRIKNNEIEKGDVLGIARIAGIMAVKKTSELIPLCHPLFISKCAIDFEINEAESYIEASCTVKVDQKTGVEMEALTGVNIALLTIYDMCKAIDKKMELTDIRLCYKSGGKSGVFVNEERS</sequence>
<evidence type="ECO:0000256" key="4">
    <source>
        <dbReference type="ARBA" id="ARBA00023150"/>
    </source>
</evidence>
<dbReference type="NCBIfam" id="TIGR00581">
    <property type="entry name" value="moaC"/>
    <property type="match status" value="1"/>
</dbReference>
<dbReference type="EC" id="4.6.1.17" evidence="3 6"/>
<dbReference type="GO" id="GO:0006777">
    <property type="term" value="P:Mo-molybdopterin cofactor biosynthetic process"/>
    <property type="evidence" value="ECO:0007669"/>
    <property type="project" value="UniProtKB-UniRule"/>
</dbReference>
<dbReference type="EMBL" id="CP071250">
    <property type="protein sequence ID" value="UUF07417.1"/>
    <property type="molecule type" value="Genomic_DNA"/>
</dbReference>
<dbReference type="PANTHER" id="PTHR22960:SF29">
    <property type="entry name" value="CYCLIC PYRANOPTERIN MONOPHOSPHATE SYNTHASE"/>
    <property type="match status" value="1"/>
</dbReference>
<dbReference type="InterPro" id="IPR002820">
    <property type="entry name" value="Mopterin_CF_biosynth-C_dom"/>
</dbReference>
<dbReference type="Proteomes" id="UP001058016">
    <property type="component" value="Chromosome"/>
</dbReference>
<feature type="binding site" evidence="6">
    <location>
        <begin position="114"/>
        <end position="115"/>
    </location>
    <ligand>
        <name>substrate</name>
    </ligand>
</feature>
<evidence type="ECO:0000313" key="9">
    <source>
        <dbReference type="EMBL" id="UUF07417.1"/>
    </source>
</evidence>
<dbReference type="GO" id="GO:0061799">
    <property type="term" value="F:cyclic pyranopterin monophosphate synthase activity"/>
    <property type="evidence" value="ECO:0007669"/>
    <property type="project" value="UniProtKB-UniRule"/>
</dbReference>
<evidence type="ECO:0000313" key="8">
    <source>
        <dbReference type="EMBL" id="UUF06177.1"/>
    </source>
</evidence>
<feature type="domain" description="Molybdopterin cofactor biosynthesis C (MoaC)" evidence="7">
    <location>
        <begin position="16"/>
        <end position="151"/>
    </location>
</feature>
<dbReference type="InterPro" id="IPR050105">
    <property type="entry name" value="MoCo_biosynth_MoaA/MoaC"/>
</dbReference>
<gene>
    <name evidence="6 9" type="primary">moaC</name>
    <name evidence="8" type="ORF">J0J69_00885</name>
    <name evidence="9" type="ORF">J0J70_07175</name>
</gene>
<dbReference type="Pfam" id="PF01967">
    <property type="entry name" value="MoaC"/>
    <property type="match status" value="1"/>
</dbReference>
<proteinExistence type="inferred from homology"/>
<dbReference type="InterPro" id="IPR036522">
    <property type="entry name" value="MoaC_sf"/>
</dbReference>
<evidence type="ECO:0000256" key="2">
    <source>
        <dbReference type="ARBA" id="ARBA00005046"/>
    </source>
</evidence>
<dbReference type="HAMAP" id="MF_01224_B">
    <property type="entry name" value="MoaC_B"/>
    <property type="match status" value="1"/>
</dbReference>
<keyword evidence="5 6" id="KW-0456">Lyase</keyword>
<dbReference type="InterPro" id="IPR023045">
    <property type="entry name" value="MoaC"/>
</dbReference>
<dbReference type="EMBL" id="CP071249">
    <property type="protein sequence ID" value="UUF06177.1"/>
    <property type="molecule type" value="Genomic_DNA"/>
</dbReference>
<dbReference type="CDD" id="cd01420">
    <property type="entry name" value="MoaC_PE"/>
    <property type="match status" value="1"/>
</dbReference>
<comment type="pathway">
    <text evidence="2 6">Cofactor biosynthesis; molybdopterin biosynthesis.</text>
</comment>
<protein>
    <recommendedName>
        <fullName evidence="3 6">Cyclic pyranopterin monophosphate synthase</fullName>
        <ecNumber evidence="3 6">4.6.1.17</ecNumber>
    </recommendedName>
    <alternativeName>
        <fullName evidence="6">Molybdenum cofactor biosynthesis protein C</fullName>
    </alternativeName>
</protein>
<dbReference type="Proteomes" id="UP001058072">
    <property type="component" value="Chromosome"/>
</dbReference>
<dbReference type="AlphaFoldDB" id="A0A9Q9CP47"/>
<dbReference type="SUPFAM" id="SSF55040">
    <property type="entry name" value="Molybdenum cofactor biosynthesis protein C, MoaC"/>
    <property type="match status" value="1"/>
</dbReference>
<evidence type="ECO:0000259" key="7">
    <source>
        <dbReference type="Pfam" id="PF01967"/>
    </source>
</evidence>
<evidence type="ECO:0000256" key="6">
    <source>
        <dbReference type="HAMAP-Rule" id="MF_01224"/>
    </source>
</evidence>
<dbReference type="Gene3D" id="3.30.70.640">
    <property type="entry name" value="Molybdopterin cofactor biosynthesis C (MoaC) domain"/>
    <property type="match status" value="1"/>
</dbReference>
<dbReference type="NCBIfam" id="NF006870">
    <property type="entry name" value="PRK09364.1"/>
    <property type="match status" value="1"/>
</dbReference>
<keyword evidence="10" id="KW-1185">Reference proteome</keyword>
<evidence type="ECO:0000256" key="5">
    <source>
        <dbReference type="ARBA" id="ARBA00023239"/>
    </source>
</evidence>
<comment type="function">
    <text evidence="6">Catalyzes the conversion of (8S)-3',8-cyclo-7,8-dihydroguanosine 5'-triphosphate to cyclic pyranopterin monophosphate (cPMP).</text>
</comment>
<dbReference type="PANTHER" id="PTHR22960">
    <property type="entry name" value="MOLYBDOPTERIN COFACTOR SYNTHESIS PROTEIN A"/>
    <property type="match status" value="1"/>
</dbReference>
<name>A0A9Q9CP47_9FIRM</name>
<accession>A0A9Q9CP47</accession>
<organism evidence="9 11">
    <name type="scientific">Turicibacter bilis</name>
    <dbReference type="NCBI Taxonomy" id="2735723"/>
    <lineage>
        <taxon>Bacteria</taxon>
        <taxon>Bacillati</taxon>
        <taxon>Bacillota</taxon>
        <taxon>Erysipelotrichia</taxon>
        <taxon>Erysipelotrichales</taxon>
        <taxon>Turicibacteraceae</taxon>
        <taxon>Turicibacter</taxon>
    </lineage>
</organism>
<reference evidence="9 10" key="1">
    <citation type="submission" date="2021-03" db="EMBL/GenBank/DDBJ databases">
        <title>Comparative Genomics and Metabolomics in the genus Turicibacter.</title>
        <authorList>
            <person name="Maki J."/>
            <person name="Looft T."/>
        </authorList>
    </citation>
    <scope>NUCLEOTIDE SEQUENCE</scope>
    <source>
        <strain evidence="9">ISU324</strain>
        <strain evidence="8 10">MMM721</strain>
    </source>
</reference>
<comment type="similarity">
    <text evidence="6">Belongs to the MoaC family.</text>
</comment>
<feature type="active site" evidence="6">
    <location>
        <position position="129"/>
    </location>
</feature>
<evidence type="ECO:0000313" key="10">
    <source>
        <dbReference type="Proteomes" id="UP001058016"/>
    </source>
</evidence>
<evidence type="ECO:0000256" key="1">
    <source>
        <dbReference type="ARBA" id="ARBA00001637"/>
    </source>
</evidence>
<comment type="catalytic activity">
    <reaction evidence="1 6">
        <text>(8S)-3',8-cyclo-7,8-dihydroguanosine 5'-triphosphate = cyclic pyranopterin phosphate + diphosphate</text>
        <dbReference type="Rhea" id="RHEA:49580"/>
        <dbReference type="ChEBI" id="CHEBI:33019"/>
        <dbReference type="ChEBI" id="CHEBI:59648"/>
        <dbReference type="ChEBI" id="CHEBI:131766"/>
        <dbReference type="EC" id="4.6.1.17"/>
    </reaction>
</comment>